<sequence length="535" mass="58606">MRNTDTPVNPKIPYPNDTPSYRQPLSSQTNGASLTNTSPKTDPSERRTEMYNQYHSAKPSVTVDGGNLQPQRLSALGRKDSNISGVGSEADSVLDMYTSPSRSGVNSIDYGDRKRANGDVCYEDDEDPERSRWIHRDKLARIESQELQEAGIHIGRESRAGSRPSGKKDWTKDHQSNGVYGGDPGGQIHPSKEEVRQRIASPIFGEDADEPMTFDLRHPDEAAQDPNEEDRGEPQHMPIRQPGQKASYSRIPLSKASPIPIPQDYIERNAPLVRTPGSQGNGFDDDGITYNKTRGRSHSNGSQVLLDDSEDPNVTPKFRPKNSPQESPSKAKQTTKGTSGGRKTSATRGGISGQQRPRTRSAQQKETPPRPGTRSGETPPGSSSKRPEGDPPWLSSIYSPDPKLPPDQQLLPTVAKRLQQEQWEREGKYASELDREFQPLKVHDTDVDPKPQIVEIPAKNEDGDEWPLRSPKSPTGNGRPGTSGTATTNGGYSTMPNIQHPQGPAQNLAAKPVQPPRAQDTGKEKSGGCLCCIVM</sequence>
<gene>
    <name evidence="2" type="ORF">GP486_004569</name>
</gene>
<feature type="compositionally biased region" description="Acidic residues" evidence="1">
    <location>
        <begin position="222"/>
        <end position="231"/>
    </location>
</feature>
<proteinExistence type="predicted"/>
<evidence type="ECO:0000313" key="2">
    <source>
        <dbReference type="EMBL" id="KAH0558793.1"/>
    </source>
</evidence>
<dbReference type="AlphaFoldDB" id="A0A9P8LAR6"/>
<feature type="region of interest" description="Disordered" evidence="1">
    <location>
        <begin position="1"/>
        <end position="87"/>
    </location>
</feature>
<dbReference type="EMBL" id="JAGHQM010000737">
    <property type="protein sequence ID" value="KAH0558793.1"/>
    <property type="molecule type" value="Genomic_DNA"/>
</dbReference>
<name>A0A9P8LAR6_9PEZI</name>
<protein>
    <recommendedName>
        <fullName evidence="4">TeaA receptor TeaR</fullName>
    </recommendedName>
</protein>
<feature type="compositionally biased region" description="Polar residues" evidence="1">
    <location>
        <begin position="17"/>
        <end position="41"/>
    </location>
</feature>
<reference evidence="2" key="1">
    <citation type="submission" date="2021-03" db="EMBL/GenBank/DDBJ databases">
        <title>Comparative genomics and phylogenomic investigation of the class Geoglossomycetes provide insights into ecological specialization and systematics.</title>
        <authorList>
            <person name="Melie T."/>
            <person name="Pirro S."/>
            <person name="Miller A.N."/>
            <person name="Quandt A."/>
        </authorList>
    </citation>
    <scope>NUCLEOTIDE SEQUENCE</scope>
    <source>
        <strain evidence="2">CAQ_001_2017</strain>
    </source>
</reference>
<feature type="compositionally biased region" description="Polar residues" evidence="1">
    <location>
        <begin position="322"/>
        <end position="332"/>
    </location>
</feature>
<keyword evidence="3" id="KW-1185">Reference proteome</keyword>
<organism evidence="2 3">
    <name type="scientific">Trichoglossum hirsutum</name>
    <dbReference type="NCBI Taxonomy" id="265104"/>
    <lineage>
        <taxon>Eukaryota</taxon>
        <taxon>Fungi</taxon>
        <taxon>Dikarya</taxon>
        <taxon>Ascomycota</taxon>
        <taxon>Pezizomycotina</taxon>
        <taxon>Geoglossomycetes</taxon>
        <taxon>Geoglossales</taxon>
        <taxon>Geoglossaceae</taxon>
        <taxon>Trichoglossum</taxon>
    </lineage>
</organism>
<feature type="compositionally biased region" description="Low complexity" evidence="1">
    <location>
        <begin position="334"/>
        <end position="349"/>
    </location>
</feature>
<feature type="compositionally biased region" description="Polar residues" evidence="1">
    <location>
        <begin position="472"/>
        <end position="500"/>
    </location>
</feature>
<feature type="compositionally biased region" description="Basic and acidic residues" evidence="1">
    <location>
        <begin position="154"/>
        <end position="175"/>
    </location>
</feature>
<feature type="compositionally biased region" description="Basic and acidic residues" evidence="1">
    <location>
        <begin position="418"/>
        <end position="449"/>
    </location>
</feature>
<feature type="compositionally biased region" description="Polar residues" evidence="1">
    <location>
        <begin position="353"/>
        <end position="366"/>
    </location>
</feature>
<comment type="caution">
    <text evidence="2">The sequence shown here is derived from an EMBL/GenBank/DDBJ whole genome shotgun (WGS) entry which is preliminary data.</text>
</comment>
<accession>A0A9P8LAR6</accession>
<evidence type="ECO:0000256" key="1">
    <source>
        <dbReference type="SAM" id="MobiDB-lite"/>
    </source>
</evidence>
<feature type="region of interest" description="Disordered" evidence="1">
    <location>
        <begin position="146"/>
        <end position="527"/>
    </location>
</feature>
<dbReference type="Proteomes" id="UP000750711">
    <property type="component" value="Unassembled WGS sequence"/>
</dbReference>
<evidence type="ECO:0000313" key="3">
    <source>
        <dbReference type="Proteomes" id="UP000750711"/>
    </source>
</evidence>
<evidence type="ECO:0008006" key="4">
    <source>
        <dbReference type="Google" id="ProtNLM"/>
    </source>
</evidence>